<name>A0A1D7THA5_9BACT</name>
<sequence>MKLAKLSLAAIVVAGLASSSFAASETLADAFKNGKVNGELRAWYFDRDTGTTSEDLFSTGVMLGYVTDSFYGLSLGLTMQSNYAPDADTSAKQMYDGDMYGSGAVLSEAYVAYTIGKTTAKVGRQFISTPLVNGSGSRMVKESFEGALLLNTDLPQTTLAAGYVSKFQGRTSQVTGDGYPTAVNGESDIPDFSKNAVFYGAGNFTFDGAYTILAINKSITNLTITGQYVLINDVAGATVGDTDVWVGGLGYIVPMSNFKIGLDGGYQASKTDKYNAANNADIGFDGGMYGLQASIIDLAGFGLKTAYTSVSSDDNVILGMGNGAGGAVAFTAPLIAGASRVSTADTDAFKIEASYDFTNVGVAGLKLMANYISISADGTVTGSTGSKVIRPTDWTYWAGQVAYAIPAVKGLTVSLEYEDAKQEPDGQATVDSDELRFRANYKF</sequence>
<dbReference type="PATRIC" id="fig|1193502.14.peg.633"/>
<gene>
    <name evidence="5" type="ORF">SHALO_0623</name>
</gene>
<dbReference type="InterPro" id="IPR023614">
    <property type="entry name" value="Porin_dom_sf"/>
</dbReference>
<dbReference type="Gene3D" id="2.40.160.10">
    <property type="entry name" value="Porin"/>
    <property type="match status" value="1"/>
</dbReference>
<keyword evidence="6" id="KW-1185">Reference proteome</keyword>
<evidence type="ECO:0000313" key="5">
    <source>
        <dbReference type="EMBL" id="AOO64412.1"/>
    </source>
</evidence>
<organism evidence="5 6">
    <name type="scientific">Sulfurospirillum halorespirans DSM 13726</name>
    <dbReference type="NCBI Taxonomy" id="1193502"/>
    <lineage>
        <taxon>Bacteria</taxon>
        <taxon>Pseudomonadati</taxon>
        <taxon>Campylobacterota</taxon>
        <taxon>Epsilonproteobacteria</taxon>
        <taxon>Campylobacterales</taxon>
        <taxon>Sulfurospirillaceae</taxon>
        <taxon>Sulfurospirillum</taxon>
    </lineage>
</organism>
<dbReference type="InterPro" id="IPR005318">
    <property type="entry name" value="OM_porin_bac"/>
</dbReference>
<dbReference type="KEGG" id="shal:SHALO_0623"/>
<dbReference type="GO" id="GO:0016020">
    <property type="term" value="C:membrane"/>
    <property type="evidence" value="ECO:0007669"/>
    <property type="project" value="InterPro"/>
</dbReference>
<accession>A0A1D7THA5</accession>
<dbReference type="SUPFAM" id="SSF56935">
    <property type="entry name" value="Porins"/>
    <property type="match status" value="1"/>
</dbReference>
<dbReference type="GO" id="GO:0015288">
    <property type="term" value="F:porin activity"/>
    <property type="evidence" value="ECO:0007669"/>
    <property type="project" value="TreeGrafter"/>
</dbReference>
<dbReference type="PANTHER" id="PTHR34596:SF2">
    <property type="entry name" value="CHITOPORIN"/>
    <property type="match status" value="1"/>
</dbReference>
<dbReference type="EMBL" id="CP017111">
    <property type="protein sequence ID" value="AOO64412.1"/>
    <property type="molecule type" value="Genomic_DNA"/>
</dbReference>
<dbReference type="STRING" id="1193502.SHALO_0623"/>
<dbReference type="RefSeq" id="WP_069477341.1">
    <property type="nucleotide sequence ID" value="NZ_CP017111.1"/>
</dbReference>
<dbReference type="Pfam" id="PF03573">
    <property type="entry name" value="OprD"/>
    <property type="match status" value="1"/>
</dbReference>
<reference evidence="6" key="1">
    <citation type="submission" date="2016-08" db="EMBL/GenBank/DDBJ databases">
        <title>Complete genome sequence of the organohalide-respiring Epsilonproteobacterium Sulfurospirillum halorespirans.</title>
        <authorList>
            <person name="Goris T."/>
            <person name="Zimmermann J."/>
            <person name="Schenz B."/>
            <person name="Lemos M."/>
            <person name="Hackermueller J."/>
            <person name="Diekert G."/>
        </authorList>
    </citation>
    <scope>NUCLEOTIDE SEQUENCE [LARGE SCALE GENOMIC DNA]</scope>
    <source>
        <strain>DSM 13726</strain>
        <strain evidence="6">PCE-M2</strain>
    </source>
</reference>
<feature type="chain" id="PRO_5009099370" evidence="4">
    <location>
        <begin position="23"/>
        <end position="443"/>
    </location>
</feature>
<keyword evidence="3 4" id="KW-0732">Signal</keyword>
<dbReference type="AlphaFoldDB" id="A0A1D7THA5"/>
<protein>
    <submittedName>
        <fullName evidence="5">Putative outer membrane porin</fullName>
    </submittedName>
</protein>
<dbReference type="PANTHER" id="PTHR34596">
    <property type="entry name" value="CHITOPORIN"/>
    <property type="match status" value="1"/>
</dbReference>
<evidence type="ECO:0000256" key="3">
    <source>
        <dbReference type="ARBA" id="ARBA00022729"/>
    </source>
</evidence>
<evidence type="ECO:0000313" key="6">
    <source>
        <dbReference type="Proteomes" id="UP000094609"/>
    </source>
</evidence>
<evidence type="ECO:0000256" key="1">
    <source>
        <dbReference type="ARBA" id="ARBA00009075"/>
    </source>
</evidence>
<dbReference type="Proteomes" id="UP000094609">
    <property type="component" value="Chromosome"/>
</dbReference>
<proteinExistence type="inferred from homology"/>
<comment type="similarity">
    <text evidence="1">Belongs to the outer membrane porin (Opr) (TC 1.B.25) family.</text>
</comment>
<keyword evidence="2" id="KW-0813">Transport</keyword>
<feature type="signal peptide" evidence="4">
    <location>
        <begin position="1"/>
        <end position="22"/>
    </location>
</feature>
<evidence type="ECO:0000256" key="2">
    <source>
        <dbReference type="ARBA" id="ARBA00022448"/>
    </source>
</evidence>
<evidence type="ECO:0000256" key="4">
    <source>
        <dbReference type="SAM" id="SignalP"/>
    </source>
</evidence>